<protein>
    <submittedName>
        <fullName evidence="8">Tau 95 subunit of transcription factor TFIIIC</fullName>
    </submittedName>
</protein>
<evidence type="ECO:0000313" key="9">
    <source>
        <dbReference type="Proteomes" id="UP000790833"/>
    </source>
</evidence>
<evidence type="ECO:0000259" key="6">
    <source>
        <dbReference type="Pfam" id="PF09734"/>
    </source>
</evidence>
<feature type="domain" description="Transcription factor IIIC subunit 5 HTH" evidence="6">
    <location>
        <begin position="252"/>
        <end position="412"/>
    </location>
</feature>
<feature type="domain" description="Transcription factor IIIC subunit Tfc1/Sfc1 triple barrel" evidence="7">
    <location>
        <begin position="20"/>
        <end position="56"/>
    </location>
</feature>
<comment type="caution">
    <text evidence="8">The sequence shown here is derived from an EMBL/GenBank/DDBJ whole genome shotgun (WGS) entry which is preliminary data.</text>
</comment>
<evidence type="ECO:0000256" key="4">
    <source>
        <dbReference type="ARBA" id="ARBA00023242"/>
    </source>
</evidence>
<evidence type="ECO:0000256" key="3">
    <source>
        <dbReference type="ARBA" id="ARBA00023163"/>
    </source>
</evidence>
<keyword evidence="4" id="KW-0539">Nucleus</keyword>
<dbReference type="PANTHER" id="PTHR13230:SF5">
    <property type="entry name" value="GENERAL TRANSCRIPTION FACTOR 3C POLYPEPTIDE 5"/>
    <property type="match status" value="1"/>
</dbReference>
<feature type="compositionally biased region" description="Acidic residues" evidence="5">
    <location>
        <begin position="571"/>
        <end position="596"/>
    </location>
</feature>
<evidence type="ECO:0000313" key="8">
    <source>
        <dbReference type="EMBL" id="KAG7192247.1"/>
    </source>
</evidence>
<dbReference type="GO" id="GO:0005634">
    <property type="term" value="C:nucleus"/>
    <property type="evidence" value="ECO:0007669"/>
    <property type="project" value="UniProtKB-SubCell"/>
</dbReference>
<keyword evidence="3" id="KW-0804">Transcription</keyword>
<keyword evidence="2" id="KW-0238">DNA-binding</keyword>
<gene>
    <name evidence="8" type="primary">TFC1</name>
    <name evidence="8" type="ORF">KQ657_001965</name>
</gene>
<evidence type="ECO:0000259" key="7">
    <source>
        <dbReference type="Pfam" id="PF17682"/>
    </source>
</evidence>
<dbReference type="GO" id="GO:0001003">
    <property type="term" value="F:RNA polymerase III type 2 promoter sequence-specific DNA binding"/>
    <property type="evidence" value="ECO:0007669"/>
    <property type="project" value="TreeGrafter"/>
</dbReference>
<dbReference type="GO" id="GO:0006384">
    <property type="term" value="P:transcription initiation at RNA polymerase III promoter"/>
    <property type="evidence" value="ECO:0007669"/>
    <property type="project" value="InterPro"/>
</dbReference>
<comment type="subcellular location">
    <subcellularLocation>
        <location evidence="1">Nucleus</location>
    </subcellularLocation>
</comment>
<dbReference type="Pfam" id="PF17682">
    <property type="entry name" value="Tau95_N"/>
    <property type="match status" value="2"/>
</dbReference>
<feature type="region of interest" description="Disordered" evidence="5">
    <location>
        <begin position="562"/>
        <end position="604"/>
    </location>
</feature>
<dbReference type="InterPro" id="IPR041499">
    <property type="entry name" value="Tfc1/Sfc1_N"/>
</dbReference>
<dbReference type="Proteomes" id="UP000790833">
    <property type="component" value="Unassembled WGS sequence"/>
</dbReference>
<accession>A0A9P7V6Q8</accession>
<dbReference type="InterPro" id="IPR040454">
    <property type="entry name" value="TF_IIIC_Tfc1/Sfc1"/>
</dbReference>
<organism evidence="8 9">
    <name type="scientific">Scheffersomyces spartinae</name>
    <dbReference type="NCBI Taxonomy" id="45513"/>
    <lineage>
        <taxon>Eukaryota</taxon>
        <taxon>Fungi</taxon>
        <taxon>Dikarya</taxon>
        <taxon>Ascomycota</taxon>
        <taxon>Saccharomycotina</taxon>
        <taxon>Pichiomycetes</taxon>
        <taxon>Debaryomycetaceae</taxon>
        <taxon>Scheffersomyces</taxon>
    </lineage>
</organism>
<dbReference type="RefSeq" id="XP_043047797.1">
    <property type="nucleotide sequence ID" value="XM_043192742.1"/>
</dbReference>
<dbReference type="Pfam" id="PF09734">
    <property type="entry name" value="Tau95"/>
    <property type="match status" value="1"/>
</dbReference>
<feature type="region of interest" description="Disordered" evidence="5">
    <location>
        <begin position="71"/>
        <end position="109"/>
    </location>
</feature>
<dbReference type="GeneID" id="66115339"/>
<evidence type="ECO:0000256" key="2">
    <source>
        <dbReference type="ARBA" id="ARBA00023125"/>
    </source>
</evidence>
<dbReference type="GO" id="GO:0000127">
    <property type="term" value="C:transcription factor TFIIIC complex"/>
    <property type="evidence" value="ECO:0007669"/>
    <property type="project" value="InterPro"/>
</dbReference>
<dbReference type="AlphaFoldDB" id="A0A9P7V6Q8"/>
<name>A0A9P7V6Q8_9ASCO</name>
<dbReference type="Gene3D" id="3.30.200.160">
    <property type="entry name" value="TFIIIC, subcomplex tauA, subunit Sfc1, barrel domain"/>
    <property type="match status" value="2"/>
</dbReference>
<keyword evidence="9" id="KW-1185">Reference proteome</keyword>
<dbReference type="InterPro" id="IPR019136">
    <property type="entry name" value="TF_IIIC_su-5_HTH"/>
</dbReference>
<dbReference type="EMBL" id="JAHMUF010000019">
    <property type="protein sequence ID" value="KAG7192247.1"/>
    <property type="molecule type" value="Genomic_DNA"/>
</dbReference>
<proteinExistence type="predicted"/>
<evidence type="ECO:0000256" key="5">
    <source>
        <dbReference type="SAM" id="MobiDB-lite"/>
    </source>
</evidence>
<feature type="compositionally biased region" description="Low complexity" evidence="5">
    <location>
        <begin position="76"/>
        <end position="109"/>
    </location>
</feature>
<feature type="domain" description="Transcription factor IIIC subunit Tfc1/Sfc1 triple barrel" evidence="7">
    <location>
        <begin position="95"/>
        <end position="200"/>
    </location>
</feature>
<dbReference type="PANTHER" id="PTHR13230">
    <property type="entry name" value="GENERAL TRANSCRIPTION FACTOR IIIC, POLYPEPTIDE 5"/>
    <property type="match status" value="1"/>
</dbReference>
<dbReference type="OrthoDB" id="5598268at2759"/>
<evidence type="ECO:0000256" key="1">
    <source>
        <dbReference type="ARBA" id="ARBA00004123"/>
    </source>
</evidence>
<reference evidence="8" key="1">
    <citation type="submission" date="2021-03" db="EMBL/GenBank/DDBJ databases">
        <authorList>
            <person name="Palmer J.M."/>
        </authorList>
    </citation>
    <scope>NUCLEOTIDE SEQUENCE</scope>
    <source>
        <strain evidence="8">ARV_011</strain>
    </source>
</reference>
<dbReference type="GO" id="GO:0001002">
    <property type="term" value="F:RNA polymerase III type 1 promoter sequence-specific DNA binding"/>
    <property type="evidence" value="ECO:0007669"/>
    <property type="project" value="TreeGrafter"/>
</dbReference>
<dbReference type="InterPro" id="IPR042536">
    <property type="entry name" value="TFIIIC_tauA_Sfc1"/>
</dbReference>
<sequence>MTKNQTIAHKHAMDIPHVAAVELPLIVNNTAKAIEMIGGQDKIAQAVNSLHTRRALTVVSQSTKNNMKNLKERLKSPSINSSSSSNSNKGLNSGDKKLNPLNINNNISEENTGASTLELRLRPKDPYHHPIQSILSTSEKVLLKVSIPKDSLPKDYYDNPDNYKVRDLLAQSKSGKYRVRPVAIIDKTYSFKLIADFQVSTKNNKYVQEFTTEFMGAKTYENVVKFVTLHLSFQGIEDFKDPDSYANIDHHLPPPPVFSNIKYPFDFRYQKNPLTTTIKTESGEVKVVAKKDTLKLHTIIIDYYADPPLSPRLPLIQNLASLTSSDLEESSPDKLLLECIRWLEGVFAVKPIWLRRHLKDIAPPHLLSALKQALPYVTYIYKSGPWRFCNIKYGVDPRSNQKYWRYQSEYFRTPGVNFNNNPSIAYTSENRRLPLSIDVDKVPEGRMADFSIHENLLFDGKSKAVTITYQVGDFLDPDILATFSSKMKEDQFFRDEPDSQDGWIVHQCAEIMRRLVRYKLNRIMKELPIESLKITKILQTEYDDIKEPSSQMEIDDELKEAVAGDGLGREDNEEVEDEDDEGENLLDEDDEGDEGADAIAPGKSDAVLAAKNERALDMNEGIMNRLSQLDDYATQKLQGLVGYIKQNVELEDGKT</sequence>